<evidence type="ECO:0000259" key="21">
    <source>
        <dbReference type="PROSITE" id="PS51385"/>
    </source>
</evidence>
<feature type="binding site" evidence="18">
    <location>
        <position position="117"/>
    </location>
    <ligand>
        <name>K(+)</name>
        <dbReference type="ChEBI" id="CHEBI:29103"/>
    </ligand>
</feature>
<feature type="domain" description="YjeF N-terminal" evidence="21">
    <location>
        <begin position="9"/>
        <end position="207"/>
    </location>
</feature>
<comment type="similarity">
    <text evidence="3 19">In the N-terminal section; belongs to the NnrE/AIBP family.</text>
</comment>
<dbReference type="GO" id="GO:0046496">
    <property type="term" value="P:nicotinamide nucleotide metabolic process"/>
    <property type="evidence" value="ECO:0007669"/>
    <property type="project" value="UniProtKB-UniRule"/>
</dbReference>
<evidence type="ECO:0000313" key="22">
    <source>
        <dbReference type="EMBL" id="EHL72367.1"/>
    </source>
</evidence>
<feature type="binding site" evidence="17">
    <location>
        <begin position="390"/>
        <end position="394"/>
    </location>
    <ligand>
        <name>AMP</name>
        <dbReference type="ChEBI" id="CHEBI:456215"/>
    </ligand>
</feature>
<evidence type="ECO:0000256" key="7">
    <source>
        <dbReference type="ARBA" id="ARBA00022840"/>
    </source>
</evidence>
<dbReference type="RefSeq" id="WP_004439807.1">
    <property type="nucleotide sequence ID" value="NZ_JH414765.1"/>
</dbReference>
<comment type="caution">
    <text evidence="22">The sequence shown here is derived from an EMBL/GenBank/DDBJ whole genome shotgun (WGS) entry which is preliminary data.</text>
</comment>
<dbReference type="SUPFAM" id="SSF64153">
    <property type="entry name" value="YjeF N-terminal domain-like"/>
    <property type="match status" value="1"/>
</dbReference>
<dbReference type="PIRSF" id="PIRSF017184">
    <property type="entry name" value="Nnr"/>
    <property type="match status" value="1"/>
</dbReference>
<evidence type="ECO:0000256" key="18">
    <source>
        <dbReference type="HAMAP-Rule" id="MF_01966"/>
    </source>
</evidence>
<dbReference type="GO" id="GO:0052855">
    <property type="term" value="F:ADP-dependent NAD(P)H-hydrate dehydratase activity"/>
    <property type="evidence" value="ECO:0007669"/>
    <property type="project" value="UniProtKB-UniRule"/>
</dbReference>
<comment type="function">
    <text evidence="17">Catalyzes the dehydration of the S-form of NAD(P)HX at the expense of ADP, which is converted to AMP. Together with NAD(P)HX epimerase, which catalyzes the epimerization of the S- and R-forms, the enzyme allows the repair of both epimers of NAD(P)HX, a damaged form of NAD(P)H that is a result of enzymatic or heat-dependent hydration.</text>
</comment>
<evidence type="ECO:0000256" key="17">
    <source>
        <dbReference type="HAMAP-Rule" id="MF_01965"/>
    </source>
</evidence>
<dbReference type="InterPro" id="IPR000631">
    <property type="entry name" value="CARKD"/>
</dbReference>
<evidence type="ECO:0000256" key="16">
    <source>
        <dbReference type="ARBA" id="ARBA00049209"/>
    </source>
</evidence>
<dbReference type="AlphaFoldDB" id="G9QQP8"/>
<dbReference type="HOGENOM" id="CLU_024853_4_1_9"/>
<dbReference type="PROSITE" id="PS51385">
    <property type="entry name" value="YJEF_N"/>
    <property type="match status" value="1"/>
</dbReference>
<feature type="binding site" evidence="17">
    <location>
        <position position="308"/>
    </location>
    <ligand>
        <name>(6S)-NADPHX</name>
        <dbReference type="ChEBI" id="CHEBI:64076"/>
    </ligand>
</feature>
<keyword evidence="12 17" id="KW-0456">Lyase</keyword>
<evidence type="ECO:0000256" key="12">
    <source>
        <dbReference type="ARBA" id="ARBA00023239"/>
    </source>
</evidence>
<keyword evidence="23" id="KW-1185">Reference proteome</keyword>
<comment type="catalytic activity">
    <reaction evidence="16 17 19">
        <text>(6S)-NADPHX + ADP = AMP + phosphate + NADPH + H(+)</text>
        <dbReference type="Rhea" id="RHEA:32235"/>
        <dbReference type="ChEBI" id="CHEBI:15378"/>
        <dbReference type="ChEBI" id="CHEBI:43474"/>
        <dbReference type="ChEBI" id="CHEBI:57783"/>
        <dbReference type="ChEBI" id="CHEBI:64076"/>
        <dbReference type="ChEBI" id="CHEBI:456215"/>
        <dbReference type="ChEBI" id="CHEBI:456216"/>
        <dbReference type="EC" id="4.2.1.136"/>
    </reaction>
</comment>
<comment type="caution">
    <text evidence="17">Lacks conserved residue(s) required for the propagation of feature annotation.</text>
</comment>
<dbReference type="SUPFAM" id="SSF53613">
    <property type="entry name" value="Ribokinase-like"/>
    <property type="match status" value="1"/>
</dbReference>
<dbReference type="PANTHER" id="PTHR12592:SF0">
    <property type="entry name" value="ATP-DEPENDENT (S)-NAD(P)H-HYDRATE DEHYDRATASE"/>
    <property type="match status" value="1"/>
</dbReference>
<accession>G9QQP8</accession>
<dbReference type="PROSITE" id="PS51383">
    <property type="entry name" value="YJEF_C_3"/>
    <property type="match status" value="1"/>
</dbReference>
<evidence type="ECO:0000256" key="13">
    <source>
        <dbReference type="ARBA" id="ARBA00023268"/>
    </source>
</evidence>
<dbReference type="PANTHER" id="PTHR12592">
    <property type="entry name" value="ATP-DEPENDENT (S)-NAD(P)H-HYDRATE DEHYDRATASE FAMILY MEMBER"/>
    <property type="match status" value="1"/>
</dbReference>
<comment type="similarity">
    <text evidence="4 19">In the C-terminal section; belongs to the NnrD/CARKD family.</text>
</comment>
<dbReference type="GO" id="GO:0046872">
    <property type="term" value="F:metal ion binding"/>
    <property type="evidence" value="ECO:0007669"/>
    <property type="project" value="UniProtKB-UniRule"/>
</dbReference>
<dbReference type="GO" id="GO:0110051">
    <property type="term" value="P:metabolite repair"/>
    <property type="evidence" value="ECO:0007669"/>
    <property type="project" value="TreeGrafter"/>
</dbReference>
<comment type="similarity">
    <text evidence="18">Belongs to the NnrE/AIBP family.</text>
</comment>
<dbReference type="InterPro" id="IPR004443">
    <property type="entry name" value="YjeF_N_dom"/>
</dbReference>
<comment type="cofactor">
    <cofactor evidence="17">
        <name>Mg(2+)</name>
        <dbReference type="ChEBI" id="CHEBI:18420"/>
    </cofactor>
</comment>
<dbReference type="EC" id="4.2.1.136" evidence="19"/>
<comment type="subunit">
    <text evidence="17">Homotetramer.</text>
</comment>
<evidence type="ECO:0000256" key="10">
    <source>
        <dbReference type="ARBA" id="ARBA00023027"/>
    </source>
</evidence>
<comment type="catalytic activity">
    <reaction evidence="2 18 19">
        <text>(6R)-NADPHX = (6S)-NADPHX</text>
        <dbReference type="Rhea" id="RHEA:32227"/>
        <dbReference type="ChEBI" id="CHEBI:64076"/>
        <dbReference type="ChEBI" id="CHEBI:64077"/>
        <dbReference type="EC" id="5.1.99.6"/>
    </reaction>
</comment>
<keyword evidence="7 17" id="KW-0067">ATP-binding</keyword>
<feature type="binding site" evidence="17">
    <location>
        <position position="419"/>
    </location>
    <ligand>
        <name>AMP</name>
        <dbReference type="ChEBI" id="CHEBI:456215"/>
    </ligand>
</feature>
<feature type="binding site" evidence="18">
    <location>
        <position position="150"/>
    </location>
    <ligand>
        <name>(6S)-NADPHX</name>
        <dbReference type="ChEBI" id="CHEBI:64076"/>
    </ligand>
</feature>
<keyword evidence="8 17" id="KW-0521">NADP</keyword>
<keyword evidence="5 18" id="KW-0479">Metal-binding</keyword>
<reference evidence="22 23" key="1">
    <citation type="submission" date="2011-09" db="EMBL/GenBank/DDBJ databases">
        <title>The Genome Sequence of Bacillus smithii 7_3_47FAA.</title>
        <authorList>
            <consortium name="The Broad Institute Genome Sequencing Platform"/>
            <person name="Earl A."/>
            <person name="Ward D."/>
            <person name="Feldgarden M."/>
            <person name="Gevers D."/>
            <person name="Daigneault M."/>
            <person name="Strauss J."/>
            <person name="Allen-Vercoe E."/>
            <person name="Young S.K."/>
            <person name="Zeng Q."/>
            <person name="Gargeya S."/>
            <person name="Fitzgerald M."/>
            <person name="Haas B."/>
            <person name="Abouelleil A."/>
            <person name="Alvarado L."/>
            <person name="Arachchi H.M."/>
            <person name="Berlin A."/>
            <person name="Brown A."/>
            <person name="Chapman S.B."/>
            <person name="Chen Z."/>
            <person name="Dunbar C."/>
            <person name="Freedman E."/>
            <person name="Gearin G."/>
            <person name="Goldberg J."/>
            <person name="Griggs A."/>
            <person name="Gujja S."/>
            <person name="Heiman D."/>
            <person name="Howarth C."/>
            <person name="Larson L."/>
            <person name="Lui A."/>
            <person name="MacDonald P.J.P."/>
            <person name="Montmayeur A."/>
            <person name="Murphy C."/>
            <person name="Neiman D."/>
            <person name="Pearson M."/>
            <person name="Priest M."/>
            <person name="Roberts A."/>
            <person name="Saif S."/>
            <person name="Shea T."/>
            <person name="Shenoy N."/>
            <person name="Sisk P."/>
            <person name="Stolte C."/>
            <person name="Sykes S."/>
            <person name="Wortman J."/>
            <person name="Nusbaum C."/>
            <person name="Birren B."/>
        </authorList>
    </citation>
    <scope>NUCLEOTIDE SEQUENCE [LARGE SCALE GENOMIC DNA]</scope>
    <source>
        <strain evidence="22 23">7_3_47FAA</strain>
    </source>
</reference>
<dbReference type="GO" id="GO:0005524">
    <property type="term" value="F:ATP binding"/>
    <property type="evidence" value="ECO:0007669"/>
    <property type="project" value="UniProtKB-UniRule"/>
</dbReference>
<sequence length="485" mass="53132">MHIYTSEEIRRVDSLAESNGMSPFTLMENAGREIFRLLLPHIHKQDRVLILSGRGNNGGDGIVLARYLKLNGIKADLVFPVGMPKTAPAIQHFKYFRSLGFDQSPFQPELKYDMIIDGILGVGARLPMKEDVRKILKWINGQSGKKVAIDIPTGVLANEGKCDQNAYRADMTIVLHGYKPSCFLFPSSDYYGKLYIADIGLPHESKWKVWTKADVLKSWPKPKTNSHKGTYGNGLLIAGSDSMPGSVALASIGAMRFGIGKLSVATSKHASLFVGAQVPEATFIYEPLQDIKKMEIEKKFSCLAVGPGLEPDDPLEQLITELLPMDIPKILDAGALRGRDYSKSQNHMIVTPHPGEFSRMTGLETKIIQENRLQVASQYSMKHRVIVVLKGQYTVIAFPDGSGLINLTGNRALSKGGSGDILTGMLLASVGIHSNIQAAVANAVYLHGACADLWVQSNGSAAMTAHDFQRLLPVVCKEMEKELEE</sequence>
<evidence type="ECO:0000256" key="2">
    <source>
        <dbReference type="ARBA" id="ARBA00000909"/>
    </source>
</evidence>
<comment type="catalytic activity">
    <reaction evidence="1 18 19">
        <text>(6R)-NADHX = (6S)-NADHX</text>
        <dbReference type="Rhea" id="RHEA:32215"/>
        <dbReference type="ChEBI" id="CHEBI:64074"/>
        <dbReference type="ChEBI" id="CHEBI:64075"/>
        <dbReference type="EC" id="5.1.99.6"/>
    </reaction>
</comment>
<keyword evidence="11 18" id="KW-0413">Isomerase</keyword>
<feature type="domain" description="YjeF C-terminal" evidence="20">
    <location>
        <begin position="211"/>
        <end position="479"/>
    </location>
</feature>
<comment type="cofactor">
    <cofactor evidence="18 19">
        <name>K(+)</name>
        <dbReference type="ChEBI" id="CHEBI:29103"/>
    </cofactor>
    <text evidence="18 19">Binds 1 potassium ion per subunit.</text>
</comment>
<feature type="binding site" evidence="17">
    <location>
        <position position="353"/>
    </location>
    <ligand>
        <name>(6S)-NADPHX</name>
        <dbReference type="ChEBI" id="CHEBI:64076"/>
    </ligand>
</feature>
<dbReference type="Gene3D" id="3.40.50.10260">
    <property type="entry name" value="YjeF N-terminal domain"/>
    <property type="match status" value="1"/>
</dbReference>
<evidence type="ECO:0000256" key="11">
    <source>
        <dbReference type="ARBA" id="ARBA00023235"/>
    </source>
</evidence>
<keyword evidence="6 17" id="KW-0547">Nucleotide-binding</keyword>
<feature type="binding site" evidence="18">
    <location>
        <begin position="56"/>
        <end position="60"/>
    </location>
    <ligand>
        <name>(6S)-NADPHX</name>
        <dbReference type="ChEBI" id="CHEBI:64076"/>
    </ligand>
</feature>
<evidence type="ECO:0000256" key="3">
    <source>
        <dbReference type="ARBA" id="ARBA00006001"/>
    </source>
</evidence>
<feature type="binding site" evidence="18">
    <location>
        <position position="153"/>
    </location>
    <ligand>
        <name>K(+)</name>
        <dbReference type="ChEBI" id="CHEBI:29103"/>
    </ligand>
</feature>
<name>G9QQP8_9BACI</name>
<comment type="similarity">
    <text evidence="17">Belongs to the NnrD/CARKD family.</text>
</comment>
<dbReference type="NCBIfam" id="TIGR00197">
    <property type="entry name" value="yjeF_nterm"/>
    <property type="match status" value="1"/>
</dbReference>
<dbReference type="HAMAP" id="MF_01965">
    <property type="entry name" value="NADHX_dehydratase"/>
    <property type="match status" value="1"/>
</dbReference>
<dbReference type="InterPro" id="IPR029056">
    <property type="entry name" value="Ribokinase-like"/>
</dbReference>
<dbReference type="NCBIfam" id="TIGR00196">
    <property type="entry name" value="yjeF_cterm"/>
    <property type="match status" value="1"/>
</dbReference>
<dbReference type="PATRIC" id="fig|665952.3.peg.3557"/>
<dbReference type="EC" id="5.1.99.6" evidence="19"/>
<dbReference type="Pfam" id="PF03853">
    <property type="entry name" value="YjeF_N"/>
    <property type="match status" value="1"/>
</dbReference>
<evidence type="ECO:0000313" key="23">
    <source>
        <dbReference type="Proteomes" id="UP000011747"/>
    </source>
</evidence>
<comment type="catalytic activity">
    <reaction evidence="15 17 19">
        <text>(6S)-NADHX + ADP = AMP + phosphate + NADH + H(+)</text>
        <dbReference type="Rhea" id="RHEA:32223"/>
        <dbReference type="ChEBI" id="CHEBI:15378"/>
        <dbReference type="ChEBI" id="CHEBI:43474"/>
        <dbReference type="ChEBI" id="CHEBI:57945"/>
        <dbReference type="ChEBI" id="CHEBI:64074"/>
        <dbReference type="ChEBI" id="CHEBI:456215"/>
        <dbReference type="ChEBI" id="CHEBI:456216"/>
        <dbReference type="EC" id="4.2.1.136"/>
    </reaction>
</comment>
<evidence type="ECO:0000256" key="9">
    <source>
        <dbReference type="ARBA" id="ARBA00022958"/>
    </source>
</evidence>
<dbReference type="HAMAP" id="MF_01966">
    <property type="entry name" value="NADHX_epimerase"/>
    <property type="match status" value="1"/>
</dbReference>
<comment type="function">
    <text evidence="14 19">Bifunctional enzyme that catalyzes the epimerization of the S- and R-forms of NAD(P)HX and the dehydration of the S-form of NAD(P)HX at the expense of ADP, which is converted to AMP. This allows the repair of both epimers of NAD(P)HX, a damaged form of NAD(P)H that is a result of enzymatic or heat-dependent hydration.</text>
</comment>
<feature type="binding site" evidence="18">
    <location>
        <begin position="121"/>
        <end position="127"/>
    </location>
    <ligand>
        <name>(6S)-NADPHX</name>
        <dbReference type="ChEBI" id="CHEBI:64076"/>
    </ligand>
</feature>
<evidence type="ECO:0000256" key="6">
    <source>
        <dbReference type="ARBA" id="ARBA00022741"/>
    </source>
</evidence>
<dbReference type="CDD" id="cd01171">
    <property type="entry name" value="YXKO-related"/>
    <property type="match status" value="1"/>
</dbReference>
<dbReference type="Proteomes" id="UP000011747">
    <property type="component" value="Unassembled WGS sequence"/>
</dbReference>
<keyword evidence="9 18" id="KW-0630">Potassium</keyword>
<dbReference type="GO" id="GO:0052856">
    <property type="term" value="F:NAD(P)HX epimerase activity"/>
    <property type="evidence" value="ECO:0007669"/>
    <property type="project" value="UniProtKB-UniRule"/>
</dbReference>
<keyword evidence="10 17" id="KW-0520">NAD</keyword>
<dbReference type="Pfam" id="PF01256">
    <property type="entry name" value="Carb_kinase"/>
    <property type="match status" value="1"/>
</dbReference>
<organism evidence="22 23">
    <name type="scientific">Bacillus smithii 7_3_47FAA</name>
    <dbReference type="NCBI Taxonomy" id="665952"/>
    <lineage>
        <taxon>Bacteria</taxon>
        <taxon>Bacillati</taxon>
        <taxon>Bacillota</taxon>
        <taxon>Bacilli</taxon>
        <taxon>Bacillales</taxon>
        <taxon>Bacillaceae</taxon>
        <taxon>Bacillus</taxon>
    </lineage>
</organism>
<gene>
    <name evidence="18" type="primary">nnrE</name>
    <name evidence="17" type="synonym">nnrD</name>
    <name evidence="22" type="ORF">HMPREF1015_02321</name>
</gene>
<dbReference type="InterPro" id="IPR030677">
    <property type="entry name" value="Nnr"/>
</dbReference>
<evidence type="ECO:0000256" key="14">
    <source>
        <dbReference type="ARBA" id="ARBA00025153"/>
    </source>
</evidence>
<proteinExistence type="inferred from homology"/>
<protein>
    <recommendedName>
        <fullName evidence="19">Bifunctional NAD(P)H-hydrate repair enzyme</fullName>
    </recommendedName>
    <alternativeName>
        <fullName evidence="19">Nicotinamide nucleotide repair protein</fullName>
    </alternativeName>
    <domain>
        <recommendedName>
            <fullName evidence="19">ADP-dependent (S)-NAD(P)H-hydrate dehydratase</fullName>
            <ecNumber evidence="19">4.2.1.136</ecNumber>
        </recommendedName>
        <alternativeName>
            <fullName evidence="19">ADP-dependent NAD(P)HX dehydratase</fullName>
        </alternativeName>
    </domain>
    <domain>
        <recommendedName>
            <fullName evidence="19">NAD(P)H-hydrate epimerase</fullName>
            <ecNumber evidence="19">5.1.99.6</ecNumber>
        </recommendedName>
    </domain>
</protein>
<feature type="binding site" evidence="18">
    <location>
        <position position="57"/>
    </location>
    <ligand>
        <name>K(+)</name>
        <dbReference type="ChEBI" id="CHEBI:29103"/>
    </ligand>
</feature>
<dbReference type="EMBL" id="ACWF01000170">
    <property type="protein sequence ID" value="EHL72367.1"/>
    <property type="molecule type" value="Genomic_DNA"/>
</dbReference>
<evidence type="ECO:0000259" key="20">
    <source>
        <dbReference type="PROSITE" id="PS51383"/>
    </source>
</evidence>
<keyword evidence="13" id="KW-0511">Multifunctional enzyme</keyword>
<evidence type="ECO:0000256" key="19">
    <source>
        <dbReference type="PIRNR" id="PIRNR017184"/>
    </source>
</evidence>
<evidence type="ECO:0000256" key="4">
    <source>
        <dbReference type="ARBA" id="ARBA00009524"/>
    </source>
</evidence>
<evidence type="ECO:0000256" key="1">
    <source>
        <dbReference type="ARBA" id="ARBA00000013"/>
    </source>
</evidence>
<dbReference type="InterPro" id="IPR036652">
    <property type="entry name" value="YjeF_N_dom_sf"/>
</dbReference>
<evidence type="ECO:0000256" key="5">
    <source>
        <dbReference type="ARBA" id="ARBA00022723"/>
    </source>
</evidence>
<dbReference type="Gene3D" id="3.40.1190.20">
    <property type="match status" value="1"/>
</dbReference>
<evidence type="ECO:0000256" key="8">
    <source>
        <dbReference type="ARBA" id="ARBA00022857"/>
    </source>
</evidence>
<feature type="binding site" evidence="17">
    <location>
        <position position="420"/>
    </location>
    <ligand>
        <name>(6S)-NADPHX</name>
        <dbReference type="ChEBI" id="CHEBI:64076"/>
    </ligand>
</feature>
<evidence type="ECO:0000256" key="15">
    <source>
        <dbReference type="ARBA" id="ARBA00048238"/>
    </source>
</evidence>
<comment type="function">
    <text evidence="18">Catalyzes the epimerization of the S- and R-forms of NAD(P)HX, a damaged form of NAD(P)H that is a result of enzymatic or heat-dependent hydration. This is a prerequisite for the S-specific NAD(P)H-hydrate dehydratase to allow the repair of both epimers of NAD(P)HX.</text>
</comment>